<evidence type="ECO:0000313" key="3">
    <source>
        <dbReference type="Proteomes" id="UP001560045"/>
    </source>
</evidence>
<evidence type="ECO:0000259" key="1">
    <source>
        <dbReference type="Pfam" id="PF00561"/>
    </source>
</evidence>
<dbReference type="InterPro" id="IPR000073">
    <property type="entry name" value="AB_hydrolase_1"/>
</dbReference>
<comment type="caution">
    <text evidence="2">The sequence shown here is derived from an EMBL/GenBank/DDBJ whole genome shotgun (WGS) entry which is preliminary data.</text>
</comment>
<reference evidence="2 3" key="1">
    <citation type="submission" date="2024-06" db="EMBL/GenBank/DDBJ databases">
        <title>Draft genome sequence of Geodermatophilus badlandi, a novel member of the Geodermatophilaceae isolated from badland sedimentary rocks in the Red desert, Wyoming, USA.</title>
        <authorList>
            <person name="Ben Tekaya S."/>
            <person name="Nouioui I."/>
            <person name="Flores G.M."/>
            <person name="Shaal M.N."/>
            <person name="Bredoire F."/>
            <person name="Basile F."/>
            <person name="Van Diepen L."/>
            <person name="Ward N.L."/>
        </authorList>
    </citation>
    <scope>NUCLEOTIDE SEQUENCE [LARGE SCALE GENOMIC DNA]</scope>
    <source>
        <strain evidence="2 3">WL48A</strain>
    </source>
</reference>
<keyword evidence="2" id="KW-0378">Hydrolase</keyword>
<dbReference type="InterPro" id="IPR050471">
    <property type="entry name" value="AB_hydrolase"/>
</dbReference>
<dbReference type="Proteomes" id="UP001560045">
    <property type="component" value="Unassembled WGS sequence"/>
</dbReference>
<dbReference type="EMBL" id="JBFNXQ010000012">
    <property type="protein sequence ID" value="MEX5717948.1"/>
    <property type="molecule type" value="Genomic_DNA"/>
</dbReference>
<dbReference type="Pfam" id="PF00561">
    <property type="entry name" value="Abhydrolase_1"/>
    <property type="match status" value="1"/>
</dbReference>
<evidence type="ECO:0000313" key="2">
    <source>
        <dbReference type="EMBL" id="MEX5717948.1"/>
    </source>
</evidence>
<accession>A0ABV3XCV1</accession>
<proteinExistence type="predicted"/>
<name>A0ABV3XCV1_9ACTN</name>
<dbReference type="InterPro" id="IPR029058">
    <property type="entry name" value="AB_hydrolase_fold"/>
</dbReference>
<protein>
    <submittedName>
        <fullName evidence="2">Alpha/beta fold hydrolase</fullName>
    </submittedName>
</protein>
<sequence length="256" mass="27389">MTATTVGYADVNGLHLYHEVHGDRGTPLVLLHGGMLTIDLSFAGLIPDLAQRHRVVAVELQGHGRTADIDRPITPANSAGDVVALLDHLGIDRAHVLGHSMGGAVALELAVSHPDRVLSVVPCSASVRPDGMHEDFLDPERMATSTRMPTEQDLADFTEAYRRLSPHPEHFAGFLASLSASQADLVGWSDEELAGITAPVLLVQGDHDFTTVEHAALMLRLIPGSQLAVLPGTTHMQVTRRADLLLPVLAAFLGDR</sequence>
<gene>
    <name evidence="2" type="ORF">ABQ292_06160</name>
</gene>
<feature type="domain" description="AB hydrolase-1" evidence="1">
    <location>
        <begin position="27"/>
        <end position="146"/>
    </location>
</feature>
<dbReference type="RefSeq" id="WP_369204311.1">
    <property type="nucleotide sequence ID" value="NZ_JBFNXQ010000012.1"/>
</dbReference>
<dbReference type="PRINTS" id="PR00111">
    <property type="entry name" value="ABHYDROLASE"/>
</dbReference>
<dbReference type="PANTHER" id="PTHR43433:SF5">
    <property type="entry name" value="AB HYDROLASE-1 DOMAIN-CONTAINING PROTEIN"/>
    <property type="match status" value="1"/>
</dbReference>
<keyword evidence="3" id="KW-1185">Reference proteome</keyword>
<dbReference type="SUPFAM" id="SSF53474">
    <property type="entry name" value="alpha/beta-Hydrolases"/>
    <property type="match status" value="1"/>
</dbReference>
<dbReference type="PANTHER" id="PTHR43433">
    <property type="entry name" value="HYDROLASE, ALPHA/BETA FOLD FAMILY PROTEIN"/>
    <property type="match status" value="1"/>
</dbReference>
<dbReference type="Gene3D" id="3.40.50.1820">
    <property type="entry name" value="alpha/beta hydrolase"/>
    <property type="match status" value="1"/>
</dbReference>
<organism evidence="2 3">
    <name type="scientific">Geodermatophilus maliterrae</name>
    <dbReference type="NCBI Taxonomy" id="3162531"/>
    <lineage>
        <taxon>Bacteria</taxon>
        <taxon>Bacillati</taxon>
        <taxon>Actinomycetota</taxon>
        <taxon>Actinomycetes</taxon>
        <taxon>Geodermatophilales</taxon>
        <taxon>Geodermatophilaceae</taxon>
        <taxon>Geodermatophilus</taxon>
    </lineage>
</organism>
<dbReference type="GO" id="GO:0016787">
    <property type="term" value="F:hydrolase activity"/>
    <property type="evidence" value="ECO:0007669"/>
    <property type="project" value="UniProtKB-KW"/>
</dbReference>